<dbReference type="InterPro" id="IPR027461">
    <property type="entry name" value="Carboxypeptidase_A_C_sf"/>
</dbReference>
<evidence type="ECO:0000259" key="4">
    <source>
        <dbReference type="Pfam" id="PF17676"/>
    </source>
</evidence>
<dbReference type="InterPro" id="IPR027478">
    <property type="entry name" value="LdcA_N"/>
</dbReference>
<accession>A0ABV8KRP1</accession>
<evidence type="ECO:0000313" key="6">
    <source>
        <dbReference type="Proteomes" id="UP001595868"/>
    </source>
</evidence>
<dbReference type="InterPro" id="IPR029062">
    <property type="entry name" value="Class_I_gatase-like"/>
</dbReference>
<evidence type="ECO:0000313" key="5">
    <source>
        <dbReference type="EMBL" id="MFC4108762.1"/>
    </source>
</evidence>
<evidence type="ECO:0000256" key="1">
    <source>
        <dbReference type="ARBA" id="ARBA00010233"/>
    </source>
</evidence>
<keyword evidence="2 5" id="KW-0378">Hydrolase</keyword>
<protein>
    <submittedName>
        <fullName evidence="5">S66 peptidase family protein</fullName>
        <ecNumber evidence="5">3.4.-.-</ecNumber>
    </submittedName>
</protein>
<comment type="similarity">
    <text evidence="1">Belongs to the peptidase S66 family.</text>
</comment>
<dbReference type="GO" id="GO:0016787">
    <property type="term" value="F:hydrolase activity"/>
    <property type="evidence" value="ECO:0007669"/>
    <property type="project" value="UniProtKB-KW"/>
</dbReference>
<dbReference type="RefSeq" id="WP_377549443.1">
    <property type="nucleotide sequence ID" value="NZ_JBHSBN010000018.1"/>
</dbReference>
<gene>
    <name evidence="5" type="ORF">ACFOX0_22860</name>
</gene>
<reference evidence="6" key="1">
    <citation type="journal article" date="2019" name="Int. J. Syst. Evol. Microbiol.">
        <title>The Global Catalogue of Microorganisms (GCM) 10K type strain sequencing project: providing services to taxonomists for standard genome sequencing and annotation.</title>
        <authorList>
            <consortium name="The Broad Institute Genomics Platform"/>
            <consortium name="The Broad Institute Genome Sequencing Center for Infectious Disease"/>
            <person name="Wu L."/>
            <person name="Ma J."/>
        </authorList>
    </citation>
    <scope>NUCLEOTIDE SEQUENCE [LARGE SCALE GENOMIC DNA]</scope>
    <source>
        <strain evidence="6">2902at01</strain>
    </source>
</reference>
<feature type="domain" description="LD-carboxypeptidase C-terminal" evidence="4">
    <location>
        <begin position="205"/>
        <end position="335"/>
    </location>
</feature>
<comment type="caution">
    <text evidence="5">The sequence shown here is derived from an EMBL/GenBank/DDBJ whole genome shotgun (WGS) entry which is preliminary data.</text>
</comment>
<evidence type="ECO:0000256" key="2">
    <source>
        <dbReference type="ARBA" id="ARBA00022801"/>
    </source>
</evidence>
<organism evidence="5 6">
    <name type="scientific">Micromonospora zhanjiangensis</name>
    <dbReference type="NCBI Taxonomy" id="1522057"/>
    <lineage>
        <taxon>Bacteria</taxon>
        <taxon>Bacillati</taxon>
        <taxon>Actinomycetota</taxon>
        <taxon>Actinomycetes</taxon>
        <taxon>Micromonosporales</taxon>
        <taxon>Micromonosporaceae</taxon>
        <taxon>Micromonospora</taxon>
    </lineage>
</organism>
<dbReference type="SUPFAM" id="SSF52317">
    <property type="entry name" value="Class I glutamine amidotransferase-like"/>
    <property type="match status" value="1"/>
</dbReference>
<feature type="domain" description="LD-carboxypeptidase N-terminal" evidence="3">
    <location>
        <begin position="16"/>
        <end position="131"/>
    </location>
</feature>
<proteinExistence type="inferred from homology"/>
<dbReference type="Proteomes" id="UP001595868">
    <property type="component" value="Unassembled WGS sequence"/>
</dbReference>
<dbReference type="InterPro" id="IPR040921">
    <property type="entry name" value="Peptidase_S66C"/>
</dbReference>
<sequence>MSPLTYPPKPRPGDRVAVLSPSAGLPAIFPEVHELGLRRLRDTFGLIPVEYPTTRIMGADPADRARDVTAAFADPSIAAVLATIGGDDQITVLPHLDDAVLRANPKPFFGFSDNTNLLNHLYGLGLVGYHGGSVMVHLGRAGGLHPATADSLRAALFDSDWYELRPSVDWTDEPGDWRDHDVLAGPPRMFPGEGWTWAGPERLVEGTLWGGNLEILSWLAQADRIGPTAGLAGCVFLIETSEELPPDVEVYRILRNLGERGLLAGFPAVLVGRAKAWHHERPLAGPEKRAYVTAQRAAVTRALAEYAPDAVVVFDLDVGHTDPQLILPYGGTVRVDGTTRRVHARY</sequence>
<dbReference type="InterPro" id="IPR003507">
    <property type="entry name" value="S66_fam"/>
</dbReference>
<keyword evidence="6" id="KW-1185">Reference proteome</keyword>
<evidence type="ECO:0000259" key="3">
    <source>
        <dbReference type="Pfam" id="PF02016"/>
    </source>
</evidence>
<dbReference type="Gene3D" id="3.40.50.10740">
    <property type="entry name" value="Class I glutamine amidotransferase-like"/>
    <property type="match status" value="1"/>
</dbReference>
<dbReference type="Pfam" id="PF17676">
    <property type="entry name" value="Peptidase_S66C"/>
    <property type="match status" value="1"/>
</dbReference>
<dbReference type="InterPro" id="IPR040449">
    <property type="entry name" value="Peptidase_S66_N"/>
</dbReference>
<dbReference type="PANTHER" id="PTHR30237:SF4">
    <property type="entry name" value="LD-CARBOXYPEPTIDASE C-TERMINAL DOMAIN-CONTAINING PROTEIN"/>
    <property type="match status" value="1"/>
</dbReference>
<name>A0ABV8KRP1_9ACTN</name>
<dbReference type="Gene3D" id="3.50.30.60">
    <property type="entry name" value="LD-carboxypeptidase A C-terminal domain-like"/>
    <property type="match status" value="1"/>
</dbReference>
<dbReference type="CDD" id="cd07062">
    <property type="entry name" value="Peptidase_S66_mccF_like"/>
    <property type="match status" value="1"/>
</dbReference>
<dbReference type="EC" id="3.4.-.-" evidence="5"/>
<dbReference type="PANTHER" id="PTHR30237">
    <property type="entry name" value="MURAMOYLTETRAPEPTIDE CARBOXYPEPTIDASE"/>
    <property type="match status" value="1"/>
</dbReference>
<dbReference type="SUPFAM" id="SSF141986">
    <property type="entry name" value="LD-carboxypeptidase A C-terminal domain-like"/>
    <property type="match status" value="1"/>
</dbReference>
<dbReference type="EMBL" id="JBHSBN010000018">
    <property type="protein sequence ID" value="MFC4108762.1"/>
    <property type="molecule type" value="Genomic_DNA"/>
</dbReference>
<dbReference type="Pfam" id="PF02016">
    <property type="entry name" value="Peptidase_S66"/>
    <property type="match status" value="1"/>
</dbReference>